<evidence type="ECO:0000313" key="1">
    <source>
        <dbReference type="EMBL" id="SFS30665.1"/>
    </source>
</evidence>
<dbReference type="STRING" id="593133.SAMN04488006_0468"/>
<dbReference type="AlphaFoldDB" id="A0A1I6NS15"/>
<gene>
    <name evidence="1" type="ORF">SAMN04488006_0468</name>
</gene>
<accession>A0A1I6NS15</accession>
<dbReference type="RefSeq" id="WP_090222145.1">
    <property type="nucleotide sequence ID" value="NZ_FOZP01000001.1"/>
</dbReference>
<name>A0A1I6NS15_9FLAO</name>
<sequence>MILDFLLKKRYKVVSASEIESRDVTSGFSKRNINKKQIAIIGGKKMQYTQNLIVVRNELYKNIQVFVKHKIKRNKQSKKLTSLVLIPKKKGDTVWF</sequence>
<dbReference type="Proteomes" id="UP000199312">
    <property type="component" value="Unassembled WGS sequence"/>
</dbReference>
<reference evidence="2" key="1">
    <citation type="submission" date="2016-10" db="EMBL/GenBank/DDBJ databases">
        <authorList>
            <person name="Varghese N."/>
            <person name="Submissions S."/>
        </authorList>
    </citation>
    <scope>NUCLEOTIDE SEQUENCE [LARGE SCALE GENOMIC DNA]</scope>
    <source>
        <strain evidence="2">DSM 24450</strain>
    </source>
</reference>
<organism evidence="1 2">
    <name type="scientific">Lutibacter maritimus</name>
    <dbReference type="NCBI Taxonomy" id="593133"/>
    <lineage>
        <taxon>Bacteria</taxon>
        <taxon>Pseudomonadati</taxon>
        <taxon>Bacteroidota</taxon>
        <taxon>Flavobacteriia</taxon>
        <taxon>Flavobacteriales</taxon>
        <taxon>Flavobacteriaceae</taxon>
        <taxon>Lutibacter</taxon>
    </lineage>
</organism>
<evidence type="ECO:0000313" key="2">
    <source>
        <dbReference type="Proteomes" id="UP000199312"/>
    </source>
</evidence>
<keyword evidence="2" id="KW-1185">Reference proteome</keyword>
<dbReference type="EMBL" id="FOZP01000001">
    <property type="protein sequence ID" value="SFS30665.1"/>
    <property type="molecule type" value="Genomic_DNA"/>
</dbReference>
<protein>
    <submittedName>
        <fullName evidence="1">Uncharacterized protein</fullName>
    </submittedName>
</protein>
<proteinExistence type="predicted"/>